<feature type="domain" description="NADH:ubiquinone oxidoreductase intermediate-associated protein 30" evidence="2">
    <location>
        <begin position="10"/>
        <end position="180"/>
    </location>
</feature>
<dbReference type="GO" id="GO:0051082">
    <property type="term" value="F:unfolded protein binding"/>
    <property type="evidence" value="ECO:0007669"/>
    <property type="project" value="TreeGrafter"/>
</dbReference>
<dbReference type="InterPro" id="IPR013857">
    <property type="entry name" value="NADH-UbQ_OxRdtase-assoc_prot30"/>
</dbReference>
<evidence type="ECO:0000259" key="2">
    <source>
        <dbReference type="Pfam" id="PF08547"/>
    </source>
</evidence>
<evidence type="ECO:0000256" key="1">
    <source>
        <dbReference type="ARBA" id="ARBA00007884"/>
    </source>
</evidence>
<dbReference type="InterPro" id="IPR008979">
    <property type="entry name" value="Galactose-bd-like_sf"/>
</dbReference>
<organism evidence="3 4">
    <name type="scientific">Fusarium gaditjirri</name>
    <dbReference type="NCBI Taxonomy" id="282569"/>
    <lineage>
        <taxon>Eukaryota</taxon>
        <taxon>Fungi</taxon>
        <taxon>Dikarya</taxon>
        <taxon>Ascomycota</taxon>
        <taxon>Pezizomycotina</taxon>
        <taxon>Sordariomycetes</taxon>
        <taxon>Hypocreomycetidae</taxon>
        <taxon>Hypocreales</taxon>
        <taxon>Nectriaceae</taxon>
        <taxon>Fusarium</taxon>
        <taxon>Fusarium nisikadoi species complex</taxon>
    </lineage>
</organism>
<name>A0A8H4TBB1_9HYPO</name>
<sequence>MSNSLQYIFGGPKAWDSGLWTASDDRVRGGSSISHLYTHPTQAKFYGHLDTKTLGGAGFASQRTVGDLALDLSCTEGIKLSLGWDSSDQTFTLNVKDTIPGKREDGRDEAGVSWEYDFKAPENGGEIFMKWDEFKATYRGREVEDPEPLKLNDIKRISLMARRQVPTFFDKQDGDFKLYVDWIAAVKKDDNDSDDDGDLKKHALEQRSSPRPIWKRLFCGLL</sequence>
<dbReference type="PANTHER" id="PTHR13194:SF19">
    <property type="entry name" value="NAD(P)-BINDING ROSSMANN-FOLD SUPERFAMILY PROTEIN"/>
    <property type="match status" value="1"/>
</dbReference>
<evidence type="ECO:0000313" key="4">
    <source>
        <dbReference type="Proteomes" id="UP000604273"/>
    </source>
</evidence>
<dbReference type="EMBL" id="JABFAI010000112">
    <property type="protein sequence ID" value="KAF4954810.1"/>
    <property type="molecule type" value="Genomic_DNA"/>
</dbReference>
<keyword evidence="4" id="KW-1185">Reference proteome</keyword>
<dbReference type="SUPFAM" id="SSF49785">
    <property type="entry name" value="Galactose-binding domain-like"/>
    <property type="match status" value="1"/>
</dbReference>
<dbReference type="AlphaFoldDB" id="A0A8H4TBB1"/>
<dbReference type="Proteomes" id="UP000604273">
    <property type="component" value="Unassembled WGS sequence"/>
</dbReference>
<gene>
    <name evidence="3" type="ORF">FGADI_5005</name>
</gene>
<comment type="similarity">
    <text evidence="1">Belongs to the CIA30 family.</text>
</comment>
<dbReference type="PANTHER" id="PTHR13194">
    <property type="entry name" value="COMPLEX I INTERMEDIATE-ASSOCIATED PROTEIN 30"/>
    <property type="match status" value="1"/>
</dbReference>
<proteinExistence type="inferred from homology"/>
<dbReference type="InterPro" id="IPR039131">
    <property type="entry name" value="NDUFAF1"/>
</dbReference>
<dbReference type="OrthoDB" id="426386at2759"/>
<comment type="caution">
    <text evidence="3">The sequence shown here is derived from an EMBL/GenBank/DDBJ whole genome shotgun (WGS) entry which is preliminary data.</text>
</comment>
<dbReference type="GO" id="GO:0010257">
    <property type="term" value="P:NADH dehydrogenase complex assembly"/>
    <property type="evidence" value="ECO:0007669"/>
    <property type="project" value="TreeGrafter"/>
</dbReference>
<reference evidence="3" key="2">
    <citation type="submission" date="2020-05" db="EMBL/GenBank/DDBJ databases">
        <authorList>
            <person name="Kim H.-S."/>
            <person name="Proctor R.H."/>
            <person name="Brown D.W."/>
        </authorList>
    </citation>
    <scope>NUCLEOTIDE SEQUENCE</scope>
    <source>
        <strain evidence="3">NRRL 45417</strain>
    </source>
</reference>
<protein>
    <recommendedName>
        <fullName evidence="2">NADH:ubiquinone oxidoreductase intermediate-associated protein 30 domain-containing protein</fullName>
    </recommendedName>
</protein>
<evidence type="ECO:0000313" key="3">
    <source>
        <dbReference type="EMBL" id="KAF4954810.1"/>
    </source>
</evidence>
<dbReference type="Pfam" id="PF08547">
    <property type="entry name" value="CIA30"/>
    <property type="match status" value="1"/>
</dbReference>
<reference evidence="3" key="1">
    <citation type="journal article" date="2020" name="BMC Genomics">
        <title>Correction to: Identification and distribution of gene clusters required for synthesis of sphingolipid metabolism inhibitors in diverse species of the filamentous fungus Fusarium.</title>
        <authorList>
            <person name="Kim H.S."/>
            <person name="Lohmar J.M."/>
            <person name="Busman M."/>
            <person name="Brown D.W."/>
            <person name="Naumann T.A."/>
            <person name="Divon H.H."/>
            <person name="Lysoe E."/>
            <person name="Uhlig S."/>
            <person name="Proctor R.H."/>
        </authorList>
    </citation>
    <scope>NUCLEOTIDE SEQUENCE</scope>
    <source>
        <strain evidence="3">NRRL 45417</strain>
    </source>
</reference>
<accession>A0A8H4TBB1</accession>